<organism evidence="1 2">
    <name type="scientific">Actinopolyspora biskrensis</name>
    <dbReference type="NCBI Taxonomy" id="1470178"/>
    <lineage>
        <taxon>Bacteria</taxon>
        <taxon>Bacillati</taxon>
        <taxon>Actinomycetota</taxon>
        <taxon>Actinomycetes</taxon>
        <taxon>Actinopolysporales</taxon>
        <taxon>Actinopolysporaceae</taxon>
        <taxon>Actinopolyspora</taxon>
    </lineage>
</organism>
<dbReference type="Proteomes" id="UP000548304">
    <property type="component" value="Unassembled WGS sequence"/>
</dbReference>
<protein>
    <submittedName>
        <fullName evidence="1">Uncharacterized protein</fullName>
    </submittedName>
</protein>
<proteinExistence type="predicted"/>
<dbReference type="EMBL" id="JACBYW010000005">
    <property type="protein sequence ID" value="NYH79818.1"/>
    <property type="molecule type" value="Genomic_DNA"/>
</dbReference>
<accession>A0A852Z032</accession>
<name>A0A852Z032_9ACTN</name>
<gene>
    <name evidence="1" type="ORF">FHR84_003156</name>
</gene>
<dbReference type="AlphaFoldDB" id="A0A852Z032"/>
<sequence>MPAVETHHYWLPVPDRTGFAWKRHAFRSRRWGGRTADTSVCNVQCPMARPSELDWFQDPTSQDCTSILLDEQTP</sequence>
<reference evidence="1 2" key="1">
    <citation type="submission" date="2020-07" db="EMBL/GenBank/DDBJ databases">
        <title>Genomic Encyclopedia of Type Strains, Phase III (KMG-III): the genomes of soil and plant-associated and newly described type strains.</title>
        <authorList>
            <person name="Whitman W."/>
        </authorList>
    </citation>
    <scope>NUCLEOTIDE SEQUENCE [LARGE SCALE GENOMIC DNA]</scope>
    <source>
        <strain evidence="1 2">CECT 8576</strain>
    </source>
</reference>
<dbReference type="RefSeq" id="WP_179536179.1">
    <property type="nucleotide sequence ID" value="NZ_JACBYW010000005.1"/>
</dbReference>
<comment type="caution">
    <text evidence="1">The sequence shown here is derived from an EMBL/GenBank/DDBJ whole genome shotgun (WGS) entry which is preliminary data.</text>
</comment>
<evidence type="ECO:0000313" key="1">
    <source>
        <dbReference type="EMBL" id="NYH79818.1"/>
    </source>
</evidence>
<evidence type="ECO:0000313" key="2">
    <source>
        <dbReference type="Proteomes" id="UP000548304"/>
    </source>
</evidence>
<keyword evidence="2" id="KW-1185">Reference proteome</keyword>